<dbReference type="Pfam" id="PF00226">
    <property type="entry name" value="DnaJ"/>
    <property type="match status" value="1"/>
</dbReference>
<dbReference type="GO" id="GO:0005634">
    <property type="term" value="C:nucleus"/>
    <property type="evidence" value="ECO:0007669"/>
    <property type="project" value="TreeGrafter"/>
</dbReference>
<dbReference type="PROSITE" id="PS50076">
    <property type="entry name" value="DNAJ_2"/>
    <property type="match status" value="1"/>
</dbReference>
<dbReference type="SUPFAM" id="SSF46565">
    <property type="entry name" value="Chaperone J-domain"/>
    <property type="match status" value="1"/>
</dbReference>
<feature type="region of interest" description="Disordered" evidence="1">
    <location>
        <begin position="143"/>
        <end position="167"/>
    </location>
</feature>
<dbReference type="PRINTS" id="PR00625">
    <property type="entry name" value="JDOMAIN"/>
</dbReference>
<feature type="region of interest" description="Disordered" evidence="1">
    <location>
        <begin position="183"/>
        <end position="271"/>
    </location>
</feature>
<dbReference type="EMBL" id="OA882455">
    <property type="protein sequence ID" value="CAD7275444.1"/>
    <property type="molecule type" value="Genomic_DNA"/>
</dbReference>
<proteinExistence type="predicted"/>
<sequence length="271" mass="31841">MSSPSESITSPNSSIDPAEFEALYAEVKEVEKKDANLTPKQQIDRLLRPGSTYFNLNPFEVLQIDPDTSLEDIKKCYKKCSADGLSPNALQLSILVHPDKNREDEERAKRAFDAVNQAYKTLEDEEKRKRAFNVVEEAKARTDQMLEEKRKKLKREGKPPRIDEDDPIKYKHAVATLTMKLFADKERRRRQLEARDMDERKRQREQEIEEAEKNKIEKEWQKNFEDSRQDRVRSWQNFKDNKTTTKKKKKREAPGPVGGIRPPKLKLEKRQ</sequence>
<dbReference type="InterPro" id="IPR036869">
    <property type="entry name" value="J_dom_sf"/>
</dbReference>
<dbReference type="PANTHER" id="PTHR15606">
    <property type="entry name" value="DNAJ HOMOLOG SUBFAMILY C MEMBER 8/LIPOPOLYSACCHARIDE SPECIFIC RESPONSE-7-RELATED"/>
    <property type="match status" value="1"/>
</dbReference>
<dbReference type="EMBL" id="CAJPEX010000418">
    <property type="protein sequence ID" value="CAG0915596.1"/>
    <property type="molecule type" value="Genomic_DNA"/>
</dbReference>
<dbReference type="InterPro" id="IPR042858">
    <property type="entry name" value="DNAJC8"/>
</dbReference>
<reference evidence="3" key="1">
    <citation type="submission" date="2020-11" db="EMBL/GenBank/DDBJ databases">
        <authorList>
            <person name="Tran Van P."/>
        </authorList>
    </citation>
    <scope>NUCLEOTIDE SEQUENCE</scope>
</reference>
<feature type="domain" description="J" evidence="2">
    <location>
        <begin position="57"/>
        <end position="136"/>
    </location>
</feature>
<evidence type="ECO:0000313" key="4">
    <source>
        <dbReference type="Proteomes" id="UP000678499"/>
    </source>
</evidence>
<protein>
    <recommendedName>
        <fullName evidence="2">J domain-containing protein</fullName>
    </recommendedName>
</protein>
<dbReference type="CDD" id="cd06257">
    <property type="entry name" value="DnaJ"/>
    <property type="match status" value="1"/>
</dbReference>
<feature type="compositionally biased region" description="Basic and acidic residues" evidence="1">
    <location>
        <begin position="183"/>
        <end position="243"/>
    </location>
</feature>
<dbReference type="InterPro" id="IPR001623">
    <property type="entry name" value="DnaJ_domain"/>
</dbReference>
<feature type="compositionally biased region" description="Basic and acidic residues" evidence="1">
    <location>
        <begin position="143"/>
        <end position="162"/>
    </location>
</feature>
<evidence type="ECO:0000313" key="3">
    <source>
        <dbReference type="EMBL" id="CAD7275444.1"/>
    </source>
</evidence>
<evidence type="ECO:0000259" key="2">
    <source>
        <dbReference type="PROSITE" id="PS50076"/>
    </source>
</evidence>
<organism evidence="3">
    <name type="scientific">Notodromas monacha</name>
    <dbReference type="NCBI Taxonomy" id="399045"/>
    <lineage>
        <taxon>Eukaryota</taxon>
        <taxon>Metazoa</taxon>
        <taxon>Ecdysozoa</taxon>
        <taxon>Arthropoda</taxon>
        <taxon>Crustacea</taxon>
        <taxon>Oligostraca</taxon>
        <taxon>Ostracoda</taxon>
        <taxon>Podocopa</taxon>
        <taxon>Podocopida</taxon>
        <taxon>Cypridocopina</taxon>
        <taxon>Cypridoidea</taxon>
        <taxon>Cyprididae</taxon>
        <taxon>Notodromas</taxon>
    </lineage>
</organism>
<dbReference type="OrthoDB" id="342454at2759"/>
<dbReference type="Proteomes" id="UP000678499">
    <property type="component" value="Unassembled WGS sequence"/>
</dbReference>
<gene>
    <name evidence="3" type="ORF">NMOB1V02_LOCUS3240</name>
</gene>
<name>A0A7R9GC97_9CRUS</name>
<dbReference type="PANTHER" id="PTHR15606:SF4">
    <property type="entry name" value="DNAJ HOMOLOG SUBFAMILY C MEMBER 8"/>
    <property type="match status" value="1"/>
</dbReference>
<keyword evidence="4" id="KW-1185">Reference proteome</keyword>
<dbReference type="AlphaFoldDB" id="A0A7R9GC97"/>
<evidence type="ECO:0000256" key="1">
    <source>
        <dbReference type="SAM" id="MobiDB-lite"/>
    </source>
</evidence>
<dbReference type="SMART" id="SM00271">
    <property type="entry name" value="DnaJ"/>
    <property type="match status" value="1"/>
</dbReference>
<dbReference type="Gene3D" id="1.10.287.110">
    <property type="entry name" value="DnaJ domain"/>
    <property type="match status" value="1"/>
</dbReference>
<accession>A0A7R9GC97</accession>